<feature type="region of interest" description="Disordered" evidence="16">
    <location>
        <begin position="194"/>
        <end position="236"/>
    </location>
</feature>
<organism evidence="18 19">
    <name type="scientific">Actinidia rufa</name>
    <dbReference type="NCBI Taxonomy" id="165716"/>
    <lineage>
        <taxon>Eukaryota</taxon>
        <taxon>Viridiplantae</taxon>
        <taxon>Streptophyta</taxon>
        <taxon>Embryophyta</taxon>
        <taxon>Tracheophyta</taxon>
        <taxon>Spermatophyta</taxon>
        <taxon>Magnoliopsida</taxon>
        <taxon>eudicotyledons</taxon>
        <taxon>Gunneridae</taxon>
        <taxon>Pentapetalae</taxon>
        <taxon>asterids</taxon>
        <taxon>Ericales</taxon>
        <taxon>Actinidiaceae</taxon>
        <taxon>Actinidia</taxon>
    </lineage>
</organism>
<reference evidence="18 19" key="1">
    <citation type="submission" date="2019-07" db="EMBL/GenBank/DDBJ databases">
        <title>De Novo Assembly of kiwifruit Actinidia rufa.</title>
        <authorList>
            <person name="Sugita-Konishi S."/>
            <person name="Sato K."/>
            <person name="Mori E."/>
            <person name="Abe Y."/>
            <person name="Kisaki G."/>
            <person name="Hamano K."/>
            <person name="Suezawa K."/>
            <person name="Otani M."/>
            <person name="Fukuda T."/>
            <person name="Manabe T."/>
            <person name="Gomi K."/>
            <person name="Tabuchi M."/>
            <person name="Akimitsu K."/>
            <person name="Kataoka I."/>
        </authorList>
    </citation>
    <scope>NUCLEOTIDE SEQUENCE [LARGE SCALE GENOMIC DNA]</scope>
    <source>
        <strain evidence="19">cv. Fuchu</strain>
    </source>
</reference>
<dbReference type="PANTHER" id="PTHR10133:SF27">
    <property type="entry name" value="DNA POLYMERASE NU"/>
    <property type="match status" value="1"/>
</dbReference>
<feature type="region of interest" description="Disordered" evidence="16">
    <location>
        <begin position="1"/>
        <end position="120"/>
    </location>
</feature>
<evidence type="ECO:0000259" key="17">
    <source>
        <dbReference type="SMART" id="SM00482"/>
    </source>
</evidence>
<evidence type="ECO:0000256" key="14">
    <source>
        <dbReference type="ARBA" id="ARBA00049244"/>
    </source>
</evidence>
<dbReference type="GO" id="GO:0006302">
    <property type="term" value="P:double-strand break repair"/>
    <property type="evidence" value="ECO:0007669"/>
    <property type="project" value="TreeGrafter"/>
</dbReference>
<name>A0A7J0G9E6_9ERIC</name>
<dbReference type="PANTHER" id="PTHR10133">
    <property type="entry name" value="DNA POLYMERASE I"/>
    <property type="match status" value="1"/>
</dbReference>
<dbReference type="InterPro" id="IPR001098">
    <property type="entry name" value="DNA-dir_DNA_pol_A_palm_dom"/>
</dbReference>
<keyword evidence="6" id="KW-0540">Nuclease</keyword>
<dbReference type="EC" id="2.7.7.7" evidence="2"/>
<dbReference type="CDD" id="cd06139">
    <property type="entry name" value="DNA_polA_I_Ecoli_like_exo"/>
    <property type="match status" value="1"/>
</dbReference>
<evidence type="ECO:0000256" key="8">
    <source>
        <dbReference type="ARBA" id="ARBA00022801"/>
    </source>
</evidence>
<comment type="similarity">
    <text evidence="1">Belongs to the DNA polymerase type-A family.</text>
</comment>
<dbReference type="OrthoDB" id="275278at2759"/>
<dbReference type="InterPro" id="IPR043502">
    <property type="entry name" value="DNA/RNA_pol_sf"/>
</dbReference>
<dbReference type="SMART" id="SM00482">
    <property type="entry name" value="POLAc"/>
    <property type="match status" value="1"/>
</dbReference>
<evidence type="ECO:0000256" key="15">
    <source>
        <dbReference type="ARBA" id="ARBA00079253"/>
    </source>
</evidence>
<dbReference type="EMBL" id="BJWL01000019">
    <property type="protein sequence ID" value="GFZ07436.1"/>
    <property type="molecule type" value="Genomic_DNA"/>
</dbReference>
<evidence type="ECO:0000313" key="18">
    <source>
        <dbReference type="EMBL" id="GFZ07436.1"/>
    </source>
</evidence>
<evidence type="ECO:0000313" key="19">
    <source>
        <dbReference type="Proteomes" id="UP000585474"/>
    </source>
</evidence>
<dbReference type="SUPFAM" id="SSF53098">
    <property type="entry name" value="Ribonuclease H-like"/>
    <property type="match status" value="1"/>
</dbReference>
<evidence type="ECO:0000256" key="12">
    <source>
        <dbReference type="ARBA" id="ARBA00023125"/>
    </source>
</evidence>
<evidence type="ECO:0000256" key="2">
    <source>
        <dbReference type="ARBA" id="ARBA00012417"/>
    </source>
</evidence>
<feature type="compositionally biased region" description="Basic and acidic residues" evidence="16">
    <location>
        <begin position="1"/>
        <end position="14"/>
    </location>
</feature>
<dbReference type="FunFam" id="3.30.420.10:FF:000051">
    <property type="entry name" value="DNA polymerase I"/>
    <property type="match status" value="1"/>
</dbReference>
<sequence>MSFDENYKQDDMELYRPSSRWKLEVPKRGSSPSNSFARMRPDHPNQISSKGNSLAGGFDSPTRMGEEKKQGDPQSAASGAARKKLRGTRMASCGNSENRHRNIGIPSRGTTGIIGRSGSEGFQEGSTYGYMSDDQINPQVYGPACKSSSEYDAKSEGITRCDSVIKDHDTYKPASSQQYRRKNDMYENIVSGFPPHFPGEQDLSSTQTSPKEIHRKWSSSGELLEEGEEPNSRQLNHSTTNALEKDAANGYVVSKGSTEPTFHPHPRERLLRIYDKVLVVDNISKAREIVRMLTHKYRHRVHACDTEVANIDVKLETPVDHGEIICFSIYSGPEANFGDGKSCIWVDVLDGGGKSLLIEFASFFEDPKIKKIWHNYSFDKHILENYGLKVSGFHADTMHMARLWDSSRRIKGGYSLEALTCDPVVCCDENLIGKVSMKTIFGRRNVKKNGSEGKIITIPPVEELQREDRKQWICYSALDSMSTLKLFENLKRKLFRMKWKLDGCEKGSMLDFYEKYWRSFGELLVKMETDGMLVDRAFLAEVEKVAREEQEVAANRFRSWASKYCPDAKYMNVGSDAQLRQLFFGGIQNRKDPNESLPQERTFKVLNVEKVIEEGKKTAKKFRNIKLHRLSSEIATEMYTASGWPSVSGDALKALSGKVSPEFDFSDESHQLESDDNVKNLPETKSKGAKVGDVGDGAESACRTAYAAFGEGQEGKEACDAIAALCEICSIDSLISNFILPLQNQPALEKDRYMIRQAFIAAPGNSLIVADYGQLELRILAHLANCESMLDAFKAGGDFHSRTAMNMYPHIREAVEQKHVLLEWHPQPGEENPPVPLLKDAFGSERRKAKMLNFSIAYGKTPVGLSRDWKVSVKEAKATVDLWYNERKEVQDWQDERKKEAREHGCVHTLLGRARQFPSMKHASPYQKGHIERAAINAPVQVHDEVILEGPTESAEAAKAIVVECMSKPFGGRNFLKVDLSVDAKCAQNWQRKVHTVPGNPAAEQVFWGYFEAGIYTRALVPIFKLTRNFDFVNAVAGDWKLINMGLVPEEVIILGKQVSNEVILEGPMESAEDAKAIFEYSRGKCAHGVWNPTGENVFQVYFAAGGRSILSLLLNCLCQCID</sequence>
<keyword evidence="9" id="KW-0269">Exonuclease</keyword>
<dbReference type="GO" id="GO:0009507">
    <property type="term" value="C:chloroplast"/>
    <property type="evidence" value="ECO:0007669"/>
    <property type="project" value="UniProtKB-ARBA"/>
</dbReference>
<dbReference type="InterPro" id="IPR012337">
    <property type="entry name" value="RNaseH-like_sf"/>
</dbReference>
<keyword evidence="12" id="KW-0238">DNA-binding</keyword>
<feature type="domain" description="DNA-directed DNA polymerase family A palm" evidence="17">
    <location>
        <begin position="754"/>
        <end position="954"/>
    </location>
</feature>
<evidence type="ECO:0000256" key="6">
    <source>
        <dbReference type="ARBA" id="ARBA00022722"/>
    </source>
</evidence>
<keyword evidence="8" id="KW-0378">Hydrolase</keyword>
<dbReference type="GO" id="GO:0003887">
    <property type="term" value="F:DNA-directed DNA polymerase activity"/>
    <property type="evidence" value="ECO:0007669"/>
    <property type="project" value="UniProtKB-KW"/>
</dbReference>
<gene>
    <name evidence="18" type="ORF">Acr_19g0003730</name>
</gene>
<protein>
    <recommendedName>
        <fullName evidence="2">DNA-directed DNA polymerase</fullName>
        <ecNumber evidence="2">2.7.7.7</ecNumber>
    </recommendedName>
    <alternativeName>
        <fullName evidence="15">DNA polymerase PolI-like B</fullName>
    </alternativeName>
</protein>
<proteinExistence type="inferred from homology"/>
<dbReference type="Pfam" id="PF00476">
    <property type="entry name" value="DNA_pol_A"/>
    <property type="match status" value="2"/>
</dbReference>
<dbReference type="Gene3D" id="3.30.420.10">
    <property type="entry name" value="Ribonuclease H-like superfamily/Ribonuclease H"/>
    <property type="match status" value="1"/>
</dbReference>
<keyword evidence="4" id="KW-0548">Nucleotidyltransferase</keyword>
<dbReference type="AlphaFoldDB" id="A0A7J0G9E6"/>
<dbReference type="GO" id="GO:0033259">
    <property type="term" value="P:plastid DNA replication"/>
    <property type="evidence" value="ECO:0007669"/>
    <property type="project" value="UniProtKB-ARBA"/>
</dbReference>
<dbReference type="Pfam" id="PF01612">
    <property type="entry name" value="DNA_pol_A_exo1"/>
    <property type="match status" value="1"/>
</dbReference>
<dbReference type="FunFam" id="1.10.150.20:FF:000034">
    <property type="entry name" value="DNA polymerase I"/>
    <property type="match status" value="1"/>
</dbReference>
<dbReference type="Proteomes" id="UP000585474">
    <property type="component" value="Unassembled WGS sequence"/>
</dbReference>
<dbReference type="InterPro" id="IPR002298">
    <property type="entry name" value="DNA_polymerase_A"/>
</dbReference>
<evidence type="ECO:0000256" key="3">
    <source>
        <dbReference type="ARBA" id="ARBA00022679"/>
    </source>
</evidence>
<dbReference type="InterPro" id="IPR036397">
    <property type="entry name" value="RNaseH_sf"/>
</dbReference>
<keyword evidence="3" id="KW-0808">Transferase</keyword>
<dbReference type="Gene3D" id="1.10.150.20">
    <property type="entry name" value="5' to 3' exonuclease, C-terminal subdomain"/>
    <property type="match status" value="1"/>
</dbReference>
<evidence type="ECO:0000256" key="10">
    <source>
        <dbReference type="ARBA" id="ARBA00022932"/>
    </source>
</evidence>
<evidence type="ECO:0000256" key="9">
    <source>
        <dbReference type="ARBA" id="ARBA00022839"/>
    </source>
</evidence>
<evidence type="ECO:0000256" key="1">
    <source>
        <dbReference type="ARBA" id="ARBA00007705"/>
    </source>
</evidence>
<keyword evidence="13" id="KW-0234">DNA repair</keyword>
<dbReference type="PRINTS" id="PR00868">
    <property type="entry name" value="DNAPOLI"/>
</dbReference>
<evidence type="ECO:0000256" key="5">
    <source>
        <dbReference type="ARBA" id="ARBA00022705"/>
    </source>
</evidence>
<evidence type="ECO:0000256" key="16">
    <source>
        <dbReference type="SAM" id="MobiDB-lite"/>
    </source>
</evidence>
<keyword evidence="5" id="KW-0235">DNA replication</keyword>
<dbReference type="GO" id="GO:0008408">
    <property type="term" value="F:3'-5' exonuclease activity"/>
    <property type="evidence" value="ECO:0007669"/>
    <property type="project" value="InterPro"/>
</dbReference>
<keyword evidence="7" id="KW-0227">DNA damage</keyword>
<dbReference type="GO" id="GO:0005739">
    <property type="term" value="C:mitochondrion"/>
    <property type="evidence" value="ECO:0007669"/>
    <property type="project" value="GOC"/>
</dbReference>
<comment type="caution">
    <text evidence="18">The sequence shown here is derived from an EMBL/GenBank/DDBJ whole genome shotgun (WGS) entry which is preliminary data.</text>
</comment>
<dbReference type="GO" id="GO:0003677">
    <property type="term" value="F:DNA binding"/>
    <property type="evidence" value="ECO:0007669"/>
    <property type="project" value="UniProtKB-KW"/>
</dbReference>
<comment type="catalytic activity">
    <reaction evidence="14">
        <text>DNA(n) + a 2'-deoxyribonucleoside 5'-triphosphate = DNA(n+1) + diphosphate</text>
        <dbReference type="Rhea" id="RHEA:22508"/>
        <dbReference type="Rhea" id="RHEA-COMP:17339"/>
        <dbReference type="Rhea" id="RHEA-COMP:17340"/>
        <dbReference type="ChEBI" id="CHEBI:33019"/>
        <dbReference type="ChEBI" id="CHEBI:61560"/>
        <dbReference type="ChEBI" id="CHEBI:173112"/>
        <dbReference type="EC" id="2.7.7.7"/>
    </reaction>
</comment>
<feature type="region of interest" description="Disordered" evidence="16">
    <location>
        <begin position="667"/>
        <end position="693"/>
    </location>
</feature>
<keyword evidence="10" id="KW-0239">DNA-directed DNA polymerase</keyword>
<evidence type="ECO:0000256" key="11">
    <source>
        <dbReference type="ARBA" id="ARBA00022946"/>
    </source>
</evidence>
<accession>A0A7J0G9E6</accession>
<dbReference type="Gene3D" id="3.30.70.370">
    <property type="match status" value="2"/>
</dbReference>
<dbReference type="GO" id="GO:0006264">
    <property type="term" value="P:mitochondrial DNA replication"/>
    <property type="evidence" value="ECO:0007669"/>
    <property type="project" value="UniProtKB-ARBA"/>
</dbReference>
<evidence type="ECO:0000256" key="7">
    <source>
        <dbReference type="ARBA" id="ARBA00022763"/>
    </source>
</evidence>
<dbReference type="InterPro" id="IPR002562">
    <property type="entry name" value="3'-5'_exonuclease_dom"/>
</dbReference>
<keyword evidence="11" id="KW-0809">Transit peptide</keyword>
<evidence type="ECO:0000256" key="13">
    <source>
        <dbReference type="ARBA" id="ARBA00023204"/>
    </source>
</evidence>
<feature type="compositionally biased region" description="Basic and acidic residues" evidence="16">
    <location>
        <begin position="667"/>
        <end position="686"/>
    </location>
</feature>
<keyword evidence="19" id="KW-1185">Reference proteome</keyword>
<dbReference type="SUPFAM" id="SSF56672">
    <property type="entry name" value="DNA/RNA polymerases"/>
    <property type="match status" value="1"/>
</dbReference>
<evidence type="ECO:0000256" key="4">
    <source>
        <dbReference type="ARBA" id="ARBA00022695"/>
    </source>
</evidence>